<reference evidence="2 3" key="1">
    <citation type="submission" date="2023-08" db="EMBL/GenBank/DDBJ databases">
        <title>Black Yeasts Isolated from many extreme environments.</title>
        <authorList>
            <person name="Coleine C."/>
            <person name="Stajich J.E."/>
            <person name="Selbmann L."/>
        </authorList>
    </citation>
    <scope>NUCLEOTIDE SEQUENCE [LARGE SCALE GENOMIC DNA]</scope>
    <source>
        <strain evidence="2 3">CCFEE 5910</strain>
    </source>
</reference>
<dbReference type="AlphaFoldDB" id="A0AAN7QPK5"/>
<comment type="caution">
    <text evidence="2">The sequence shown here is derived from an EMBL/GenBank/DDBJ whole genome shotgun (WGS) entry which is preliminary data.</text>
</comment>
<dbReference type="Proteomes" id="UP001309876">
    <property type="component" value="Unassembled WGS sequence"/>
</dbReference>
<evidence type="ECO:0000256" key="1">
    <source>
        <dbReference type="SAM" id="Coils"/>
    </source>
</evidence>
<evidence type="ECO:0000313" key="3">
    <source>
        <dbReference type="Proteomes" id="UP001309876"/>
    </source>
</evidence>
<protein>
    <submittedName>
        <fullName evidence="2">Uncharacterized protein</fullName>
    </submittedName>
</protein>
<proteinExistence type="predicted"/>
<gene>
    <name evidence="2" type="ORF">LTR05_008571</name>
</gene>
<keyword evidence="1" id="KW-0175">Coiled coil</keyword>
<feature type="coiled-coil region" evidence="1">
    <location>
        <begin position="77"/>
        <end position="104"/>
    </location>
</feature>
<keyword evidence="3" id="KW-1185">Reference proteome</keyword>
<dbReference type="EMBL" id="JAVRRJ010000014">
    <property type="protein sequence ID" value="KAK5080461.1"/>
    <property type="molecule type" value="Genomic_DNA"/>
</dbReference>
<accession>A0AAN7QPK5</accession>
<sequence>MVSHRLTPPQESYIGATAGAQEDDDLDLLRKWFLGRGINIEEVLNNHNRVQQAIEEDAIFLNRAKNVIDNLPVSEINEALDRFLKEFKEEAEQARAASAAILESGSPFCNGRSIACCFYDR</sequence>
<organism evidence="2 3">
    <name type="scientific">Lithohypha guttulata</name>
    <dbReference type="NCBI Taxonomy" id="1690604"/>
    <lineage>
        <taxon>Eukaryota</taxon>
        <taxon>Fungi</taxon>
        <taxon>Dikarya</taxon>
        <taxon>Ascomycota</taxon>
        <taxon>Pezizomycotina</taxon>
        <taxon>Eurotiomycetes</taxon>
        <taxon>Chaetothyriomycetidae</taxon>
        <taxon>Chaetothyriales</taxon>
        <taxon>Trichomeriaceae</taxon>
        <taxon>Lithohypha</taxon>
    </lineage>
</organism>
<name>A0AAN7QPK5_9EURO</name>
<evidence type="ECO:0000313" key="2">
    <source>
        <dbReference type="EMBL" id="KAK5080461.1"/>
    </source>
</evidence>